<dbReference type="AlphaFoldDB" id="A0A6M2BU83"/>
<reference evidence="1 2" key="1">
    <citation type="journal article" date="2014" name="Int. J. Syst. Evol. Microbiol.">
        <title>Solimonas terrae sp. nov., isolated from soil.</title>
        <authorList>
            <person name="Kim S.J."/>
            <person name="Moon J.Y."/>
            <person name="Weon H.Y."/>
            <person name="Ahn J.H."/>
            <person name="Chen W.M."/>
            <person name="Kwon S.W."/>
        </authorList>
    </citation>
    <scope>NUCLEOTIDE SEQUENCE [LARGE SCALE GENOMIC DNA]</scope>
    <source>
        <strain evidence="1 2">KIS83-12</strain>
    </source>
</reference>
<dbReference type="Proteomes" id="UP000472676">
    <property type="component" value="Unassembled WGS sequence"/>
</dbReference>
<dbReference type="InterPro" id="IPR019587">
    <property type="entry name" value="Polyketide_cyclase/dehydratase"/>
</dbReference>
<comment type="caution">
    <text evidence="1">The sequence shown here is derived from an EMBL/GenBank/DDBJ whole genome shotgun (WGS) entry which is preliminary data.</text>
</comment>
<name>A0A6M2BU83_9GAMM</name>
<dbReference type="InterPro" id="IPR023393">
    <property type="entry name" value="START-like_dom_sf"/>
</dbReference>
<dbReference type="EMBL" id="JAAMOW010000007">
    <property type="protein sequence ID" value="NGY05805.1"/>
    <property type="molecule type" value="Genomic_DNA"/>
</dbReference>
<dbReference type="Pfam" id="PF10604">
    <property type="entry name" value="Polyketide_cyc2"/>
    <property type="match status" value="1"/>
</dbReference>
<gene>
    <name evidence="1" type="ORF">G7Y85_13615</name>
</gene>
<sequence>MAQREVHFHEQINAPIDRVFEFLADHQNFAALFGGRCTRIKPGDDAAEPNGVGSVRRIGPGPLAFDETIVVFDRPQRIDYTISRGSPLKNHLGSIRLRNTGAGTEIDYVIRAEGRLPGLGALAGHALALAWKANARKQFAKIEA</sequence>
<accession>A0A6M2BU83</accession>
<dbReference type="RefSeq" id="WP_166258043.1">
    <property type="nucleotide sequence ID" value="NZ_JAAMOW010000007.1"/>
</dbReference>
<organism evidence="1 2">
    <name type="scientific">Solimonas terrae</name>
    <dbReference type="NCBI Taxonomy" id="1396819"/>
    <lineage>
        <taxon>Bacteria</taxon>
        <taxon>Pseudomonadati</taxon>
        <taxon>Pseudomonadota</taxon>
        <taxon>Gammaproteobacteria</taxon>
        <taxon>Nevskiales</taxon>
        <taxon>Nevskiaceae</taxon>
        <taxon>Solimonas</taxon>
    </lineage>
</organism>
<dbReference type="Gene3D" id="3.30.530.20">
    <property type="match status" value="1"/>
</dbReference>
<dbReference type="SUPFAM" id="SSF55961">
    <property type="entry name" value="Bet v1-like"/>
    <property type="match status" value="1"/>
</dbReference>
<evidence type="ECO:0000313" key="2">
    <source>
        <dbReference type="Proteomes" id="UP000472676"/>
    </source>
</evidence>
<evidence type="ECO:0000313" key="1">
    <source>
        <dbReference type="EMBL" id="NGY05805.1"/>
    </source>
</evidence>
<proteinExistence type="predicted"/>
<dbReference type="CDD" id="cd07821">
    <property type="entry name" value="PYR_PYL_RCAR_like"/>
    <property type="match status" value="1"/>
</dbReference>
<keyword evidence="2" id="KW-1185">Reference proteome</keyword>
<protein>
    <submittedName>
        <fullName evidence="1">SRPBCC family protein</fullName>
    </submittedName>
</protein>